<reference evidence="2 3" key="1">
    <citation type="submission" date="2021-08" db="EMBL/GenBank/DDBJ databases">
        <authorList>
            <person name="Peeters C."/>
        </authorList>
    </citation>
    <scope>NUCLEOTIDE SEQUENCE [LARGE SCALE GENOMIC DNA]</scope>
    <source>
        <strain evidence="2 3">LMG 32289</strain>
    </source>
</reference>
<dbReference type="InterPro" id="IPR036291">
    <property type="entry name" value="NAD(P)-bd_dom_sf"/>
</dbReference>
<dbReference type="PANTHER" id="PTHR43639:SF5">
    <property type="entry name" value="OXIDOREDUCTASE, SHORT-CHAIN DEHYDROGENASE_REDUCTASE FAMILY (AFU_ORTHOLOGUE AFUA_6G09140)"/>
    <property type="match status" value="1"/>
</dbReference>
<gene>
    <name evidence="2" type="primary">tsaC1</name>
    <name evidence="2" type="ORF">LMG32289_04349</name>
</gene>
<dbReference type="EMBL" id="CAJZAG010000008">
    <property type="protein sequence ID" value="CAG9179411.1"/>
    <property type="molecule type" value="Genomic_DNA"/>
</dbReference>
<dbReference type="PRINTS" id="PR00081">
    <property type="entry name" value="GDHRDH"/>
</dbReference>
<accession>A0ABN7Z4V7</accession>
<sequence>MRLASKVAVVTGGGSGFGAGIAQTFAREGAAVMVADMNLDAAERVAAAIRDSGGRAQAVLADVARGNDVAAMRDATLAAFGDVHIVVNNAGTTHRNKPILEISEDEFDRVYAVNVKSIFWAAHHFIPHFRKRGGGVFVNIASTAGIRPRPGLVWYNGSKGAVITASKAMAAELGPDNIRVNCVNPVIGATALLEQFMGMPDTPENRAKFLATIPMGRMSTPADVANACLYLASDEAAFITGTCIEVDGGRCV</sequence>
<proteinExistence type="predicted"/>
<dbReference type="GO" id="GO:0018482">
    <property type="term" value="F:4-formylbenzenesulfonate dehydrogenase activity"/>
    <property type="evidence" value="ECO:0007669"/>
    <property type="project" value="UniProtKB-EC"/>
</dbReference>
<comment type="caution">
    <text evidence="2">The sequence shown here is derived from an EMBL/GenBank/DDBJ whole genome shotgun (WGS) entry which is preliminary data.</text>
</comment>
<evidence type="ECO:0000313" key="3">
    <source>
        <dbReference type="Proteomes" id="UP000706525"/>
    </source>
</evidence>
<evidence type="ECO:0000256" key="1">
    <source>
        <dbReference type="ARBA" id="ARBA00023002"/>
    </source>
</evidence>
<dbReference type="Gene3D" id="3.40.50.720">
    <property type="entry name" value="NAD(P)-binding Rossmann-like Domain"/>
    <property type="match status" value="1"/>
</dbReference>
<dbReference type="NCBIfam" id="NF005559">
    <property type="entry name" value="PRK07231.1"/>
    <property type="match status" value="1"/>
</dbReference>
<dbReference type="RefSeq" id="WP_223991976.1">
    <property type="nucleotide sequence ID" value="NZ_CAJZAG010000008.1"/>
</dbReference>
<dbReference type="SUPFAM" id="SSF51735">
    <property type="entry name" value="NAD(P)-binding Rossmann-fold domains"/>
    <property type="match status" value="1"/>
</dbReference>
<name>A0ABN7Z4V7_9BURK</name>
<dbReference type="Proteomes" id="UP000706525">
    <property type="component" value="Unassembled WGS sequence"/>
</dbReference>
<dbReference type="EC" id="1.2.1.62" evidence="2"/>
<dbReference type="PANTHER" id="PTHR43639">
    <property type="entry name" value="OXIDOREDUCTASE, SHORT-CHAIN DEHYDROGENASE/REDUCTASE FAMILY (AFU_ORTHOLOGUE AFUA_5G02870)"/>
    <property type="match status" value="1"/>
</dbReference>
<evidence type="ECO:0000313" key="2">
    <source>
        <dbReference type="EMBL" id="CAG9179411.1"/>
    </source>
</evidence>
<organism evidence="2 3">
    <name type="scientific">Cupriavidus pampae</name>
    <dbReference type="NCBI Taxonomy" id="659251"/>
    <lineage>
        <taxon>Bacteria</taxon>
        <taxon>Pseudomonadati</taxon>
        <taxon>Pseudomonadota</taxon>
        <taxon>Betaproteobacteria</taxon>
        <taxon>Burkholderiales</taxon>
        <taxon>Burkholderiaceae</taxon>
        <taxon>Cupriavidus</taxon>
    </lineage>
</organism>
<dbReference type="PRINTS" id="PR00080">
    <property type="entry name" value="SDRFAMILY"/>
</dbReference>
<dbReference type="Pfam" id="PF13561">
    <property type="entry name" value="adh_short_C2"/>
    <property type="match status" value="1"/>
</dbReference>
<keyword evidence="1 2" id="KW-0560">Oxidoreductase</keyword>
<keyword evidence="3" id="KW-1185">Reference proteome</keyword>
<dbReference type="InterPro" id="IPR002347">
    <property type="entry name" value="SDR_fam"/>
</dbReference>
<protein>
    <submittedName>
        <fullName evidence="2">4-formylbenzenesulfonate dehydrogenase TsaC1/TsaC2</fullName>
        <ecNumber evidence="2">1.2.1.62</ecNumber>
    </submittedName>
</protein>